<evidence type="ECO:0000313" key="13">
    <source>
        <dbReference type="Proteomes" id="UP001432027"/>
    </source>
</evidence>
<dbReference type="SMART" id="SM00219">
    <property type="entry name" value="TyrKc"/>
    <property type="match status" value="1"/>
</dbReference>
<dbReference type="InterPro" id="IPR008266">
    <property type="entry name" value="Tyr_kinase_AS"/>
</dbReference>
<evidence type="ECO:0000256" key="7">
    <source>
        <dbReference type="ARBA" id="ARBA00023137"/>
    </source>
</evidence>
<dbReference type="EMBL" id="BTSX01000005">
    <property type="protein sequence ID" value="GMT01019.1"/>
    <property type="molecule type" value="Genomic_DNA"/>
</dbReference>
<evidence type="ECO:0000256" key="8">
    <source>
        <dbReference type="ARBA" id="ARBA00051245"/>
    </source>
</evidence>
<dbReference type="Proteomes" id="UP001432027">
    <property type="component" value="Unassembled WGS sequence"/>
</dbReference>
<evidence type="ECO:0000256" key="10">
    <source>
        <dbReference type="PROSITE-ProRule" id="PRU10141"/>
    </source>
</evidence>
<sequence length="273" mass="31001">MTSSFSRRENTSGHSRSWSTTTVKMRWRGWFPRLTFAVAQAIPRRPSLAADQTWECERFELQLLKKLGGGNFGTVYYGRWRGVVEVAIKSMRAGNTSVSQFLQEAAILKRCDHPNLVKLYAVCTKDKPLYIVTEFMPNGSLSYFCRTLYANGEKIALEIQVDWAAQIASGMAYLEDKHIVHRDLAARNVLVGELVADVPIVKIADFGLARALNGNDPYQVSRMANFPIKLDCPRGSERRSLHYTNPDRLELRCTRVRNLLWVERLPYPGGVQS</sequence>
<evidence type="ECO:0000256" key="6">
    <source>
        <dbReference type="ARBA" id="ARBA00022999"/>
    </source>
</evidence>
<reference evidence="12" key="1">
    <citation type="submission" date="2023-10" db="EMBL/GenBank/DDBJ databases">
        <title>Genome assembly of Pristionchus species.</title>
        <authorList>
            <person name="Yoshida K."/>
            <person name="Sommer R.J."/>
        </authorList>
    </citation>
    <scope>NUCLEOTIDE SEQUENCE</scope>
    <source>
        <strain evidence="12">RS0144</strain>
    </source>
</reference>
<dbReference type="InterPro" id="IPR011009">
    <property type="entry name" value="Kinase-like_dom_sf"/>
</dbReference>
<evidence type="ECO:0000256" key="2">
    <source>
        <dbReference type="ARBA" id="ARBA00022679"/>
    </source>
</evidence>
<dbReference type="Gene3D" id="3.30.200.20">
    <property type="entry name" value="Phosphorylase Kinase, domain 1"/>
    <property type="match status" value="1"/>
</dbReference>
<feature type="domain" description="Protein kinase" evidence="11">
    <location>
        <begin position="61"/>
        <end position="273"/>
    </location>
</feature>
<keyword evidence="6" id="KW-0727">SH2 domain</keyword>
<dbReference type="PRINTS" id="PR00109">
    <property type="entry name" value="TYRKINASE"/>
</dbReference>
<dbReference type="InterPro" id="IPR020635">
    <property type="entry name" value="Tyr_kinase_cat_dom"/>
</dbReference>
<evidence type="ECO:0000259" key="11">
    <source>
        <dbReference type="PROSITE" id="PS50011"/>
    </source>
</evidence>
<dbReference type="InterPro" id="IPR017441">
    <property type="entry name" value="Protein_kinase_ATP_BS"/>
</dbReference>
<keyword evidence="13" id="KW-1185">Reference proteome</keyword>
<dbReference type="FunFam" id="3.30.200.20:FF:000053">
    <property type="entry name" value="Tyrosine-protein kinase"/>
    <property type="match status" value="1"/>
</dbReference>
<evidence type="ECO:0000256" key="3">
    <source>
        <dbReference type="ARBA" id="ARBA00022741"/>
    </source>
</evidence>
<keyword evidence="7" id="KW-0829">Tyrosine-protein kinase</keyword>
<dbReference type="InterPro" id="IPR001245">
    <property type="entry name" value="Ser-Thr/Tyr_kinase_cat_dom"/>
</dbReference>
<feature type="binding site" evidence="10">
    <location>
        <position position="89"/>
    </location>
    <ligand>
        <name>ATP</name>
        <dbReference type="ChEBI" id="CHEBI:30616"/>
    </ligand>
</feature>
<dbReference type="PANTHER" id="PTHR24418">
    <property type="entry name" value="TYROSINE-PROTEIN KINASE"/>
    <property type="match status" value="1"/>
</dbReference>
<dbReference type="InterPro" id="IPR050198">
    <property type="entry name" value="Non-receptor_tyrosine_kinases"/>
</dbReference>
<dbReference type="SUPFAM" id="SSF56112">
    <property type="entry name" value="Protein kinase-like (PK-like)"/>
    <property type="match status" value="1"/>
</dbReference>
<gene>
    <name evidence="12" type="ORF">PENTCL1PPCAC_23193</name>
</gene>
<keyword evidence="3 10" id="KW-0547">Nucleotide-binding</keyword>
<dbReference type="PROSITE" id="PS00109">
    <property type="entry name" value="PROTEIN_KINASE_TYR"/>
    <property type="match status" value="1"/>
</dbReference>
<dbReference type="AlphaFoldDB" id="A0AAV5U3K8"/>
<dbReference type="PROSITE" id="PS50011">
    <property type="entry name" value="PROTEIN_KINASE_DOM"/>
    <property type="match status" value="1"/>
</dbReference>
<evidence type="ECO:0000313" key="12">
    <source>
        <dbReference type="EMBL" id="GMT01019.1"/>
    </source>
</evidence>
<keyword evidence="5 10" id="KW-0067">ATP-binding</keyword>
<dbReference type="PROSITE" id="PS00107">
    <property type="entry name" value="PROTEIN_KINASE_ATP"/>
    <property type="match status" value="1"/>
</dbReference>
<organism evidence="12 13">
    <name type="scientific">Pristionchus entomophagus</name>
    <dbReference type="NCBI Taxonomy" id="358040"/>
    <lineage>
        <taxon>Eukaryota</taxon>
        <taxon>Metazoa</taxon>
        <taxon>Ecdysozoa</taxon>
        <taxon>Nematoda</taxon>
        <taxon>Chromadorea</taxon>
        <taxon>Rhabditida</taxon>
        <taxon>Rhabditina</taxon>
        <taxon>Diplogasteromorpha</taxon>
        <taxon>Diplogasteroidea</taxon>
        <taxon>Neodiplogasteridae</taxon>
        <taxon>Pristionchus</taxon>
    </lineage>
</organism>
<accession>A0AAV5U3K8</accession>
<keyword evidence="2" id="KW-0808">Transferase</keyword>
<dbReference type="Pfam" id="PF07714">
    <property type="entry name" value="PK_Tyr_Ser-Thr"/>
    <property type="match status" value="1"/>
</dbReference>
<keyword evidence="4" id="KW-0418">Kinase</keyword>
<dbReference type="GO" id="GO:0005524">
    <property type="term" value="F:ATP binding"/>
    <property type="evidence" value="ECO:0007669"/>
    <property type="project" value="UniProtKB-UniRule"/>
</dbReference>
<comment type="caution">
    <text evidence="12">The sequence shown here is derived from an EMBL/GenBank/DDBJ whole genome shotgun (WGS) entry which is preliminary data.</text>
</comment>
<evidence type="ECO:0000256" key="1">
    <source>
        <dbReference type="ARBA" id="ARBA00011903"/>
    </source>
</evidence>
<proteinExistence type="inferred from homology"/>
<comment type="catalytic activity">
    <reaction evidence="8">
        <text>L-tyrosyl-[protein] + ATP = O-phospho-L-tyrosyl-[protein] + ADP + H(+)</text>
        <dbReference type="Rhea" id="RHEA:10596"/>
        <dbReference type="Rhea" id="RHEA-COMP:10136"/>
        <dbReference type="Rhea" id="RHEA-COMP:20101"/>
        <dbReference type="ChEBI" id="CHEBI:15378"/>
        <dbReference type="ChEBI" id="CHEBI:30616"/>
        <dbReference type="ChEBI" id="CHEBI:46858"/>
        <dbReference type="ChEBI" id="CHEBI:61978"/>
        <dbReference type="ChEBI" id="CHEBI:456216"/>
        <dbReference type="EC" id="2.7.10.2"/>
    </reaction>
</comment>
<evidence type="ECO:0000256" key="9">
    <source>
        <dbReference type="ARBA" id="ARBA00061539"/>
    </source>
</evidence>
<dbReference type="EC" id="2.7.10.2" evidence="1"/>
<dbReference type="Gene3D" id="1.10.510.10">
    <property type="entry name" value="Transferase(Phosphotransferase) domain 1"/>
    <property type="match status" value="1"/>
</dbReference>
<dbReference type="GO" id="GO:0048565">
    <property type="term" value="P:digestive tract development"/>
    <property type="evidence" value="ECO:0007669"/>
    <property type="project" value="UniProtKB-ARBA"/>
</dbReference>
<protein>
    <recommendedName>
        <fullName evidence="1">non-specific protein-tyrosine kinase</fullName>
        <ecNumber evidence="1">2.7.10.2</ecNumber>
    </recommendedName>
</protein>
<comment type="similarity">
    <text evidence="9">Belongs to the protein kinase superfamily. Tyr protein kinase family. SRC subfamily.</text>
</comment>
<evidence type="ECO:0000256" key="5">
    <source>
        <dbReference type="ARBA" id="ARBA00022840"/>
    </source>
</evidence>
<name>A0AAV5U3K8_9BILA</name>
<dbReference type="GO" id="GO:0004715">
    <property type="term" value="F:non-membrane spanning protein tyrosine kinase activity"/>
    <property type="evidence" value="ECO:0007669"/>
    <property type="project" value="UniProtKB-EC"/>
</dbReference>
<evidence type="ECO:0000256" key="4">
    <source>
        <dbReference type="ARBA" id="ARBA00022777"/>
    </source>
</evidence>
<dbReference type="InterPro" id="IPR000719">
    <property type="entry name" value="Prot_kinase_dom"/>
</dbReference>